<sequence length="468" mass="53749">MSISVIIPCFNAEATIKRAFESVKNNQVATTVIFVNDCSSDDSLTVVKRLMSEHEDILLINSNINHGVSRSRNLALDILPVESDFVYFLDADDWLEDGALDLLHSIAVKDHADVTLGKVRTFNGHAFKPHIYNEHFLNSSKQLTDINEFPELLLCPTLSNRLIKADLIRKLNLRFVEKRYYAEDFHFSLRLMLAASNISIISETVVNLEDLGADAKNTSLWNTSSPERAWNTLASIKDMHQFIEEGSHSHLRDVILYHSLYRLPRNLITMSSSSEWSKYCDEVRGWAAKESLINVPSSIRFNRYCKSASLVSLFLLTMVLSGKDDEAALFCKANDETKRSLLLNFFRECNLISWENGKVVSRDYFFAANEAYVDRKKNSFFQQLLQLRYFFKIKESGLFQSRYYVSLNNLKGLWAFFPLFHYLLTHKNGTCHTAKMFNDNDYLMLRQDVAESGTSPLGHFLEYGILEL</sequence>
<dbReference type="Pfam" id="PF00535">
    <property type="entry name" value="Glycos_transf_2"/>
    <property type="match status" value="1"/>
</dbReference>
<keyword evidence="1" id="KW-0328">Glycosyltransferase</keyword>
<evidence type="ECO:0000313" key="4">
    <source>
        <dbReference type="EMBL" id="RJG42712.1"/>
    </source>
</evidence>
<reference evidence="4 5" key="1">
    <citation type="submission" date="2018-09" db="EMBL/GenBank/DDBJ databases">
        <authorList>
            <person name="Wang F."/>
        </authorList>
    </citation>
    <scope>NUCLEOTIDE SEQUENCE [LARGE SCALE GENOMIC DNA]</scope>
    <source>
        <strain evidence="4 5">PLHSC7-2</strain>
    </source>
</reference>
<dbReference type="OrthoDB" id="9802649at2"/>
<gene>
    <name evidence="4" type="ORF">D1Z90_11510</name>
</gene>
<dbReference type="PANTHER" id="PTHR22916:SF51">
    <property type="entry name" value="GLYCOSYLTRANSFERASE EPSH-RELATED"/>
    <property type="match status" value="1"/>
</dbReference>
<name>A0A418YDV0_9GAMM</name>
<reference evidence="4 5" key="2">
    <citation type="submission" date="2019-01" db="EMBL/GenBank/DDBJ databases">
        <title>Motilimonas pumilus sp. nov., isolated from the gut of sea cucumber (Apostichopus japonicus).</title>
        <authorList>
            <person name="Wang F.-Q."/>
            <person name="Ren L.-H."/>
            <person name="Lin Y.-W."/>
            <person name="Sun G.-H."/>
            <person name="Du Z.-J."/>
            <person name="Zhao J.-X."/>
            <person name="Liu X.-J."/>
            <person name="Liu L.-J."/>
        </authorList>
    </citation>
    <scope>NUCLEOTIDE SEQUENCE [LARGE SCALE GENOMIC DNA]</scope>
    <source>
        <strain evidence="4 5">PLHSC7-2</strain>
    </source>
</reference>
<dbReference type="CDD" id="cd00761">
    <property type="entry name" value="Glyco_tranf_GTA_type"/>
    <property type="match status" value="1"/>
</dbReference>
<evidence type="ECO:0000256" key="2">
    <source>
        <dbReference type="ARBA" id="ARBA00022679"/>
    </source>
</evidence>
<feature type="domain" description="Glycosyltransferase 2-like" evidence="3">
    <location>
        <begin position="4"/>
        <end position="170"/>
    </location>
</feature>
<dbReference type="AlphaFoldDB" id="A0A418YDV0"/>
<keyword evidence="2 4" id="KW-0808">Transferase</keyword>
<organism evidence="4 5">
    <name type="scientific">Motilimonas pumila</name>
    <dbReference type="NCBI Taxonomy" id="2303987"/>
    <lineage>
        <taxon>Bacteria</taxon>
        <taxon>Pseudomonadati</taxon>
        <taxon>Pseudomonadota</taxon>
        <taxon>Gammaproteobacteria</taxon>
        <taxon>Alteromonadales</taxon>
        <taxon>Alteromonadales genera incertae sedis</taxon>
        <taxon>Motilimonas</taxon>
    </lineage>
</organism>
<dbReference type="RefSeq" id="WP_119910913.1">
    <property type="nucleotide sequence ID" value="NZ_QZCH01000014.1"/>
</dbReference>
<dbReference type="SUPFAM" id="SSF53448">
    <property type="entry name" value="Nucleotide-diphospho-sugar transferases"/>
    <property type="match status" value="1"/>
</dbReference>
<dbReference type="EMBL" id="QZCH01000014">
    <property type="protein sequence ID" value="RJG42712.1"/>
    <property type="molecule type" value="Genomic_DNA"/>
</dbReference>
<dbReference type="GO" id="GO:0016758">
    <property type="term" value="F:hexosyltransferase activity"/>
    <property type="evidence" value="ECO:0007669"/>
    <property type="project" value="UniProtKB-ARBA"/>
</dbReference>
<evidence type="ECO:0000313" key="5">
    <source>
        <dbReference type="Proteomes" id="UP000283255"/>
    </source>
</evidence>
<keyword evidence="5" id="KW-1185">Reference proteome</keyword>
<dbReference type="InterPro" id="IPR029044">
    <property type="entry name" value="Nucleotide-diphossugar_trans"/>
</dbReference>
<dbReference type="Proteomes" id="UP000283255">
    <property type="component" value="Unassembled WGS sequence"/>
</dbReference>
<dbReference type="InterPro" id="IPR001173">
    <property type="entry name" value="Glyco_trans_2-like"/>
</dbReference>
<accession>A0A418YDV0</accession>
<comment type="caution">
    <text evidence="4">The sequence shown here is derived from an EMBL/GenBank/DDBJ whole genome shotgun (WGS) entry which is preliminary data.</text>
</comment>
<dbReference type="Gene3D" id="3.90.550.10">
    <property type="entry name" value="Spore Coat Polysaccharide Biosynthesis Protein SpsA, Chain A"/>
    <property type="match status" value="1"/>
</dbReference>
<protein>
    <submittedName>
        <fullName evidence="4">Glycosyltransferase family 2 protein</fullName>
    </submittedName>
</protein>
<dbReference type="PANTHER" id="PTHR22916">
    <property type="entry name" value="GLYCOSYLTRANSFERASE"/>
    <property type="match status" value="1"/>
</dbReference>
<evidence type="ECO:0000256" key="1">
    <source>
        <dbReference type="ARBA" id="ARBA00022676"/>
    </source>
</evidence>
<proteinExistence type="predicted"/>
<evidence type="ECO:0000259" key="3">
    <source>
        <dbReference type="Pfam" id="PF00535"/>
    </source>
</evidence>